<evidence type="ECO:0000313" key="11">
    <source>
        <dbReference type="Proteomes" id="UP000054683"/>
    </source>
</evidence>
<dbReference type="NCBIfam" id="TIGR01625">
    <property type="entry name" value="YidE_YbjL_dupl"/>
    <property type="match status" value="1"/>
</dbReference>
<dbReference type="PANTHER" id="PTHR30445:SF9">
    <property type="match status" value="1"/>
</dbReference>
<dbReference type="RefSeq" id="WP_062089562.1">
    <property type="nucleotide sequence ID" value="NZ_FCOK02000039.1"/>
</dbReference>
<feature type="transmembrane region" description="Helical" evidence="8">
    <location>
        <begin position="538"/>
        <end position="557"/>
    </location>
</feature>
<evidence type="ECO:0000256" key="3">
    <source>
        <dbReference type="ARBA" id="ARBA00022448"/>
    </source>
</evidence>
<dbReference type="Pfam" id="PF06826">
    <property type="entry name" value="Asp-Al_Ex"/>
    <property type="match status" value="2"/>
</dbReference>
<keyword evidence="7 8" id="KW-0472">Membrane</keyword>
<dbReference type="InterPro" id="IPR036721">
    <property type="entry name" value="RCK_C_sf"/>
</dbReference>
<dbReference type="AlphaFoldDB" id="A0A158I2T4"/>
<dbReference type="OrthoDB" id="8611026at2"/>
<keyword evidence="6 8" id="KW-1133">Transmembrane helix</keyword>
<feature type="transmembrane region" description="Helical" evidence="8">
    <location>
        <begin position="93"/>
        <end position="113"/>
    </location>
</feature>
<sequence length="560" mass="59207">MHELHTIFQRSPEVALFLSLAIGYYIGRINFGSFQLGGVGGTLLAAVLISQAGVTIDSGVKALMLSVFIYAVGYSSGPQFFASFNRKTLREFALAAFLALSALVTVVACAKLFHLNKGLAAGLAAGALTQSAIVGTAGDAISRLGLPPTEVKFLQSEVAIAFAVTYVPGLLSAILVCVNIVPRFMREGLHDAAIKVENAAEGGIRLRPGRSASMPGLVGRAYRAGPAAGRTIAEIEVSQKDLITVERIRREDRLIDPAADVVLEKDDIVLIVGLRKWVVVAAAQLGEEVAEAEGISVEMESRQAVFARKGMNHVTISKARNSLDRALRRGVFILGITRAERPLPLLWETELQHGDVITFYGSPENTRRAVEVAGYDLPCSDKTDFVYLGLGLVSGLLLGLVVAYAGGFALTLGAGGGCLLMGLVFGWMRGKYPKYGAMPSAASQLLKDFGLSAFVAAVGLNSGMQALLTIRQSGITILLLGIFVALFPLLLTMLFGRYVLRYNNSALLAGALAGSRAANPAFGQVLEKSESAVPTVPFAVTYAIASVLLALLGPLLVELV</sequence>
<feature type="transmembrane region" description="Helical" evidence="8">
    <location>
        <begin position="410"/>
        <end position="428"/>
    </location>
</feature>
<evidence type="ECO:0000256" key="2">
    <source>
        <dbReference type="ARBA" id="ARBA00009854"/>
    </source>
</evidence>
<feature type="transmembrane region" description="Helical" evidence="8">
    <location>
        <begin position="474"/>
        <end position="495"/>
    </location>
</feature>
<gene>
    <name evidence="10" type="primary">aspT_4</name>
    <name evidence="10" type="ORF">AWB69_05183</name>
</gene>
<protein>
    <submittedName>
        <fullName evidence="10">Aspartate/alanine antiporter</fullName>
    </submittedName>
</protein>
<dbReference type="InterPro" id="IPR050144">
    <property type="entry name" value="AAE_transporter"/>
</dbReference>
<dbReference type="NCBIfam" id="TIGR03802">
    <property type="entry name" value="Asp_Ala_antiprt"/>
    <property type="match status" value="1"/>
</dbReference>
<evidence type="ECO:0000256" key="5">
    <source>
        <dbReference type="ARBA" id="ARBA00022692"/>
    </source>
</evidence>
<feature type="transmembrane region" description="Helical" evidence="8">
    <location>
        <begin position="385"/>
        <end position="404"/>
    </location>
</feature>
<dbReference type="InterPro" id="IPR006512">
    <property type="entry name" value="YidE_YbjL"/>
</dbReference>
<feature type="domain" description="RCK C-terminal" evidence="9">
    <location>
        <begin position="325"/>
        <end position="375"/>
    </location>
</feature>
<organism evidence="10 11">
    <name type="scientific">Caballeronia udeis</name>
    <dbReference type="NCBI Taxonomy" id="1232866"/>
    <lineage>
        <taxon>Bacteria</taxon>
        <taxon>Pseudomonadati</taxon>
        <taxon>Pseudomonadota</taxon>
        <taxon>Betaproteobacteria</taxon>
        <taxon>Burkholderiales</taxon>
        <taxon>Burkholderiaceae</taxon>
        <taxon>Caballeronia</taxon>
    </lineage>
</organism>
<dbReference type="Gene3D" id="3.30.70.1450">
    <property type="entry name" value="Regulator of K+ conductance, C-terminal domain"/>
    <property type="match status" value="1"/>
</dbReference>
<proteinExistence type="inferred from homology"/>
<reference evidence="10 11" key="1">
    <citation type="submission" date="2016-01" db="EMBL/GenBank/DDBJ databases">
        <authorList>
            <person name="Oliw E.H."/>
        </authorList>
    </citation>
    <scope>NUCLEOTIDE SEQUENCE [LARGE SCALE GENOMIC DNA]</scope>
    <source>
        <strain evidence="10">LMG 27134</strain>
    </source>
</reference>
<name>A0A158I2T4_9BURK</name>
<keyword evidence="5 8" id="KW-0812">Transmembrane</keyword>
<dbReference type="GO" id="GO:0005886">
    <property type="term" value="C:plasma membrane"/>
    <property type="evidence" value="ECO:0007669"/>
    <property type="project" value="UniProtKB-SubCell"/>
</dbReference>
<dbReference type="EMBL" id="FCOK02000039">
    <property type="protein sequence ID" value="SAL50856.1"/>
    <property type="molecule type" value="Genomic_DNA"/>
</dbReference>
<evidence type="ECO:0000259" key="9">
    <source>
        <dbReference type="PROSITE" id="PS51202"/>
    </source>
</evidence>
<feature type="transmembrane region" description="Helical" evidence="8">
    <location>
        <begin position="158"/>
        <end position="181"/>
    </location>
</feature>
<keyword evidence="3" id="KW-0813">Transport</keyword>
<feature type="transmembrane region" description="Helical" evidence="8">
    <location>
        <begin position="32"/>
        <end position="50"/>
    </location>
</feature>
<comment type="similarity">
    <text evidence="2">Belongs to the AAE transporter (TC 2.A.81) family.</text>
</comment>
<dbReference type="InterPro" id="IPR022457">
    <property type="entry name" value="Asp_Ala_antiprt"/>
</dbReference>
<dbReference type="PROSITE" id="PS51202">
    <property type="entry name" value="RCK_C"/>
    <property type="match status" value="2"/>
</dbReference>
<evidence type="ECO:0000256" key="8">
    <source>
        <dbReference type="SAM" id="Phobius"/>
    </source>
</evidence>
<evidence type="ECO:0000256" key="4">
    <source>
        <dbReference type="ARBA" id="ARBA00022475"/>
    </source>
</evidence>
<dbReference type="SUPFAM" id="SSF116726">
    <property type="entry name" value="TrkA C-terminal domain-like"/>
    <property type="match status" value="2"/>
</dbReference>
<evidence type="ECO:0000256" key="6">
    <source>
        <dbReference type="ARBA" id="ARBA00022989"/>
    </source>
</evidence>
<dbReference type="GO" id="GO:0008324">
    <property type="term" value="F:monoatomic cation transmembrane transporter activity"/>
    <property type="evidence" value="ECO:0007669"/>
    <property type="project" value="InterPro"/>
</dbReference>
<evidence type="ECO:0000256" key="1">
    <source>
        <dbReference type="ARBA" id="ARBA00004651"/>
    </source>
</evidence>
<keyword evidence="4" id="KW-1003">Cell membrane</keyword>
<evidence type="ECO:0000313" key="10">
    <source>
        <dbReference type="EMBL" id="SAL50856.1"/>
    </source>
</evidence>
<feature type="domain" description="RCK C-terminal" evidence="9">
    <location>
        <begin position="201"/>
        <end position="288"/>
    </location>
</feature>
<dbReference type="Pfam" id="PF02080">
    <property type="entry name" value="TrkA_C"/>
    <property type="match status" value="2"/>
</dbReference>
<dbReference type="InterPro" id="IPR006037">
    <property type="entry name" value="RCK_C"/>
</dbReference>
<accession>A0A158I2T4</accession>
<dbReference type="PANTHER" id="PTHR30445">
    <property type="entry name" value="K(+)_H(+) ANTIPORTER SUBUNIT KHTT"/>
    <property type="match status" value="1"/>
</dbReference>
<feature type="transmembrane region" description="Helical" evidence="8">
    <location>
        <begin position="62"/>
        <end position="81"/>
    </location>
</feature>
<dbReference type="GO" id="GO:0006813">
    <property type="term" value="P:potassium ion transport"/>
    <property type="evidence" value="ECO:0007669"/>
    <property type="project" value="InterPro"/>
</dbReference>
<comment type="subcellular location">
    <subcellularLocation>
        <location evidence="1">Cell membrane</location>
        <topology evidence="1">Multi-pass membrane protein</topology>
    </subcellularLocation>
</comment>
<evidence type="ECO:0000256" key="7">
    <source>
        <dbReference type="ARBA" id="ARBA00023136"/>
    </source>
</evidence>
<dbReference type="Proteomes" id="UP000054683">
    <property type="component" value="Unassembled WGS sequence"/>
</dbReference>